<sequence length="154" mass="16828">MRITKAIVRSILTPIRVLNKAKNFYVKNMESCAGRLSHGNGLVRGPSAPVSLSESFSVHSSMAGNDEELSRLLRMVSMKGGSDTHSQLPAARKAATEGYGCGMGMRSYSVGLGKIGRIDEDKPCDFEEDEASIRGDMYIRSTSYAVRGPSMYRR</sequence>
<dbReference type="InterPro" id="IPR016972">
    <property type="entry name" value="UCP031279"/>
</dbReference>
<dbReference type="EMBL" id="VOIH02000010">
    <property type="protein sequence ID" value="KAF3435576.1"/>
    <property type="molecule type" value="Genomic_DNA"/>
</dbReference>
<protein>
    <submittedName>
        <fullName evidence="1">Uncharacterized protein</fullName>
    </submittedName>
</protein>
<dbReference type="PIRSF" id="PIRSF031279">
    <property type="entry name" value="UCP031279"/>
    <property type="match status" value="1"/>
</dbReference>
<reference evidence="1" key="1">
    <citation type="submission" date="2020-03" db="EMBL/GenBank/DDBJ databases">
        <title>A high-quality chromosome-level genome assembly of a woody plant with both climbing and erect habits, Rhamnella rubrinervis.</title>
        <authorList>
            <person name="Lu Z."/>
            <person name="Yang Y."/>
            <person name="Zhu X."/>
            <person name="Sun Y."/>
        </authorList>
    </citation>
    <scope>NUCLEOTIDE SEQUENCE</scope>
    <source>
        <strain evidence="1">BYM</strain>
        <tissue evidence="1">Leaf</tissue>
    </source>
</reference>
<gene>
    <name evidence="1" type="ORF">FNV43_RR22665</name>
</gene>
<accession>A0A8K0DRY5</accession>
<dbReference type="AlphaFoldDB" id="A0A8K0DRY5"/>
<dbReference type="PANTHER" id="PTHR33526:SF20">
    <property type="entry name" value="VQ DOMAIN-CONTAINING PROTEIN"/>
    <property type="match status" value="1"/>
</dbReference>
<comment type="caution">
    <text evidence="1">The sequence shown here is derived from an EMBL/GenBank/DDBJ whole genome shotgun (WGS) entry which is preliminary data.</text>
</comment>
<organism evidence="1 2">
    <name type="scientific">Rhamnella rubrinervis</name>
    <dbReference type="NCBI Taxonomy" id="2594499"/>
    <lineage>
        <taxon>Eukaryota</taxon>
        <taxon>Viridiplantae</taxon>
        <taxon>Streptophyta</taxon>
        <taxon>Embryophyta</taxon>
        <taxon>Tracheophyta</taxon>
        <taxon>Spermatophyta</taxon>
        <taxon>Magnoliopsida</taxon>
        <taxon>eudicotyledons</taxon>
        <taxon>Gunneridae</taxon>
        <taxon>Pentapetalae</taxon>
        <taxon>rosids</taxon>
        <taxon>fabids</taxon>
        <taxon>Rosales</taxon>
        <taxon>Rhamnaceae</taxon>
        <taxon>rhamnoid group</taxon>
        <taxon>Rhamneae</taxon>
        <taxon>Rhamnella</taxon>
    </lineage>
</organism>
<keyword evidence="2" id="KW-1185">Reference proteome</keyword>
<dbReference type="Proteomes" id="UP000796880">
    <property type="component" value="Unassembled WGS sequence"/>
</dbReference>
<proteinExistence type="predicted"/>
<name>A0A8K0DRY5_9ROSA</name>
<evidence type="ECO:0000313" key="2">
    <source>
        <dbReference type="Proteomes" id="UP000796880"/>
    </source>
</evidence>
<evidence type="ECO:0000313" key="1">
    <source>
        <dbReference type="EMBL" id="KAF3435576.1"/>
    </source>
</evidence>
<dbReference type="OrthoDB" id="694638at2759"/>
<dbReference type="PANTHER" id="PTHR33526">
    <property type="entry name" value="OS07G0123800 PROTEIN"/>
    <property type="match status" value="1"/>
</dbReference>